<feature type="region of interest" description="Disordered" evidence="1">
    <location>
        <begin position="994"/>
        <end position="1031"/>
    </location>
</feature>
<gene>
    <name evidence="2" type="ORF">C1SCF055_LOCUS28116</name>
</gene>
<dbReference type="EMBL" id="CAMXCT020003051">
    <property type="protein sequence ID" value="CAL1155519.1"/>
    <property type="molecule type" value="Genomic_DNA"/>
</dbReference>
<reference evidence="3 4" key="2">
    <citation type="submission" date="2024-05" db="EMBL/GenBank/DDBJ databases">
        <authorList>
            <person name="Chen Y."/>
            <person name="Shah S."/>
            <person name="Dougan E. K."/>
            <person name="Thang M."/>
            <person name="Chan C."/>
        </authorList>
    </citation>
    <scope>NUCLEOTIDE SEQUENCE [LARGE SCALE GENOMIC DNA]</scope>
</reference>
<feature type="non-terminal residue" evidence="2">
    <location>
        <position position="1687"/>
    </location>
</feature>
<feature type="compositionally biased region" description="Acidic residues" evidence="1">
    <location>
        <begin position="1370"/>
        <end position="1396"/>
    </location>
</feature>
<dbReference type="PANTHER" id="PTHR48125:SF10">
    <property type="entry name" value="OS12G0136300 PROTEIN"/>
    <property type="match status" value="1"/>
</dbReference>
<dbReference type="OrthoDB" id="434106at2759"/>
<comment type="caution">
    <text evidence="2">The sequence shown here is derived from an EMBL/GenBank/DDBJ whole genome shotgun (WGS) entry which is preliminary data.</text>
</comment>
<proteinExistence type="predicted"/>
<dbReference type="Proteomes" id="UP001152797">
    <property type="component" value="Unassembled WGS sequence"/>
</dbReference>
<feature type="region of interest" description="Disordered" evidence="1">
    <location>
        <begin position="128"/>
        <end position="186"/>
    </location>
</feature>
<organism evidence="2">
    <name type="scientific">Cladocopium goreaui</name>
    <dbReference type="NCBI Taxonomy" id="2562237"/>
    <lineage>
        <taxon>Eukaryota</taxon>
        <taxon>Sar</taxon>
        <taxon>Alveolata</taxon>
        <taxon>Dinophyceae</taxon>
        <taxon>Suessiales</taxon>
        <taxon>Symbiodiniaceae</taxon>
        <taxon>Cladocopium</taxon>
    </lineage>
</organism>
<sequence length="1687" mass="186358">MAGKPDFSHLSLQDKNCTAWGRYMESKGENLGEAPVVPTGWTVLLRAVVSWEIMEVLGRVPDMSGAVWKCRMSPFSEASHVRGKNHCNRLKEKLGWREPTREEFERYWQSWPLQSGRIFMFHHLTGEQKTEEGSAPAVAPHPLQQMPPAQPSAQPAPTALQPPPQPLPQTAQQPAPAPAAPSGDLLVEHKPGFRAAIQAIDGWKKHVDRPGASEPSATLLDEELGKRTNRWDHPCSVCDGKAMTRGTLDHLRSKGHWTELWKKVSRNMPTPEEGARMDLSLKLPWVQSWEIPGGLAIYNHLTAAVKLELRSGGSCSSTSGPATLAAPAAPAMQAPAAKAPAPAPVQALIVEHKMDWFEAAKDSNSWWQHMEGPGQAVEENLSSHRSCLCKMCEAEMKEGAKAHLTSQDHRQALMSNLKSMCTAPPPPEVATKMESVYWVQRFGPFVFNHLTGALQPALPGHMSREVLPMTNNTPPVVPKAPAPVAPAAAAAPLPAAKASLLTFRNGINYREAMNDQGKWKKFMEEPTKNLDDNIYSIMVKFSGNCMVCEANLLGYNEHLCSAKHFKNMRGKFQNIPDEAEAADWRKPWVEQIETTNGLFYHNHLTGQQGFEKDIMGGATPAVPVAQPFPVAQPGPHPITVETQLAPAMPLMPRSPDSCVPPEQTQMRRPTRSEHFQFVCQMQPLVGVLQKQLDNMEGGDVWEGSDPTISCSICGGEPLDSFTEHLQSVEHYDKLQARLSDCMERMGYQTNAVRADFGWNQQVGEVAARLRGLQPLDLRATLTSSPSSSRSDVAWYVHKRVPTHRCVGTGAACFGSAGTACSGTSELGSQLENLRGFEAEATMTRSVSRFHQAPLCPKVEPRGFHTVDMTFTHPGFHAEEQAASARMQQMMLLAESGKPPGPDPPDDDKDSQADRDSKRGKDNRGKKPPPGSRRPPGGSESGFIEEEDSPPSPDLYDEEYEDDAIPVPMRPPMKKALHQLTGRIEFPCRKRADAIRDGSLKPNQLCDEQDALPPPEEQDAQPVREPGTVWTSPSEELPAILERITQWESVVNTLKAAIAVATWDDPQVLLREMEGCRLPLANIVEPMLGGGNAEGAYDTLAEVYKNTPDGFLAMCPYPPGGEVDLLIVSDSSLALVPDPQAGKASCFSGGDLLKPWGDIRGIYTKMLWGKGLNHMVQYIPEAIDDIESTNRAHGRPEQKNYPNLTILKAAYQLEIDSNVSSPKDLPQRPDPEKLMLDADIEIFNWVLQAEESAAASADREVESWLRDIPEEDQALEPMHHDNADSDDEAVKVQALTMDDRILARRKGLSEEHDQEWQDATYAAEDEDEDFKGWDLIEDDKRPPGVVASDPVHEEEKELDLDDLETVASVEIVDEEEFHDAEEGQAEPMDDDDDDDMAVIDKVSSMQASKSDARGDPEPMDVDDQGNKMVQSTASAKTWKTEMAQSSSSAKTWKTDMAQSTSSAKTWRTDTTAAASAGATPSDPTSKLKPKKKAMPKRLKVVDEGHGPSAEQFDTSKFASAQDLVWIEPDNMAGVPVRKVDYGRRPSPEIRRTDLSMDFKALVRHLQGDFAHLREEEVLMVVRNSPMRRFRVQVNGLSSGKLRWTPVRIRAIQGHRAFLVEQGGMSSMIKTMFTFDENFDQTKIDDPSVHPAFSAMPAGSPVWHQFPRVVYHTCDQAAFNSIIKHGLIP</sequence>
<name>A0A9P1D2G0_9DINO</name>
<reference evidence="2" key="1">
    <citation type="submission" date="2022-10" db="EMBL/GenBank/DDBJ databases">
        <authorList>
            <person name="Chen Y."/>
            <person name="Dougan E. K."/>
            <person name="Chan C."/>
            <person name="Rhodes N."/>
            <person name="Thang M."/>
        </authorList>
    </citation>
    <scope>NUCLEOTIDE SEQUENCE</scope>
</reference>
<evidence type="ECO:0000313" key="4">
    <source>
        <dbReference type="Proteomes" id="UP001152797"/>
    </source>
</evidence>
<feature type="compositionally biased region" description="Acidic residues" evidence="1">
    <location>
        <begin position="942"/>
        <end position="958"/>
    </location>
</feature>
<dbReference type="EMBL" id="CAMXCT010003051">
    <property type="protein sequence ID" value="CAI4002144.1"/>
    <property type="molecule type" value="Genomic_DNA"/>
</dbReference>
<feature type="compositionally biased region" description="Low complexity" evidence="1">
    <location>
        <begin position="1467"/>
        <end position="1485"/>
    </location>
</feature>
<keyword evidence="4" id="KW-1185">Reference proteome</keyword>
<feature type="compositionally biased region" description="Basic and acidic residues" evidence="1">
    <location>
        <begin position="909"/>
        <end position="924"/>
    </location>
</feature>
<feature type="region of interest" description="Disordered" evidence="1">
    <location>
        <begin position="893"/>
        <end position="958"/>
    </location>
</feature>
<feature type="compositionally biased region" description="Polar residues" evidence="1">
    <location>
        <begin position="1426"/>
        <end position="1464"/>
    </location>
</feature>
<evidence type="ECO:0000313" key="2">
    <source>
        <dbReference type="EMBL" id="CAI4002144.1"/>
    </source>
</evidence>
<dbReference type="PANTHER" id="PTHR48125">
    <property type="entry name" value="LP07818P1"/>
    <property type="match status" value="1"/>
</dbReference>
<feature type="compositionally biased region" description="Basic residues" evidence="1">
    <location>
        <begin position="1486"/>
        <end position="1496"/>
    </location>
</feature>
<protein>
    <submittedName>
        <fullName evidence="2">Uncharacterized protein</fullName>
    </submittedName>
</protein>
<dbReference type="EMBL" id="CAMXCT030003051">
    <property type="protein sequence ID" value="CAL4789456.1"/>
    <property type="molecule type" value="Genomic_DNA"/>
</dbReference>
<accession>A0A9P1D2G0</accession>
<feature type="compositionally biased region" description="Low complexity" evidence="1">
    <location>
        <begin position="142"/>
        <end position="159"/>
    </location>
</feature>
<evidence type="ECO:0000256" key="1">
    <source>
        <dbReference type="SAM" id="MobiDB-lite"/>
    </source>
</evidence>
<evidence type="ECO:0000313" key="3">
    <source>
        <dbReference type="EMBL" id="CAL4789456.1"/>
    </source>
</evidence>
<feature type="region of interest" description="Disordered" evidence="1">
    <location>
        <begin position="1335"/>
        <end position="1496"/>
    </location>
</feature>